<gene>
    <name evidence="1" type="ORF">SDC9_206403</name>
</gene>
<reference evidence="1" key="1">
    <citation type="submission" date="2019-08" db="EMBL/GenBank/DDBJ databases">
        <authorList>
            <person name="Kucharzyk K."/>
            <person name="Murdoch R.W."/>
            <person name="Higgins S."/>
            <person name="Loffler F."/>
        </authorList>
    </citation>
    <scope>NUCLEOTIDE SEQUENCE</scope>
</reference>
<protein>
    <submittedName>
        <fullName evidence="1">Uncharacterized protein</fullName>
    </submittedName>
</protein>
<evidence type="ECO:0000313" key="1">
    <source>
        <dbReference type="EMBL" id="MPN58692.1"/>
    </source>
</evidence>
<name>A0A645J6E6_9ZZZZ</name>
<comment type="caution">
    <text evidence="1">The sequence shown here is derived from an EMBL/GenBank/DDBJ whole genome shotgun (WGS) entry which is preliminary data.</text>
</comment>
<proteinExistence type="predicted"/>
<accession>A0A645J6E6</accession>
<dbReference type="EMBL" id="VSSQ01131726">
    <property type="protein sequence ID" value="MPN58692.1"/>
    <property type="molecule type" value="Genomic_DNA"/>
</dbReference>
<sequence>MGLGDLRHVGRELHVVARQLHTALHARIRNVVDGQAELQLQIGIRALSIFGHKGLRSD</sequence>
<organism evidence="1">
    <name type="scientific">bioreactor metagenome</name>
    <dbReference type="NCBI Taxonomy" id="1076179"/>
    <lineage>
        <taxon>unclassified sequences</taxon>
        <taxon>metagenomes</taxon>
        <taxon>ecological metagenomes</taxon>
    </lineage>
</organism>
<dbReference type="AlphaFoldDB" id="A0A645J6E6"/>